<dbReference type="InterPro" id="IPR032675">
    <property type="entry name" value="LRR_dom_sf"/>
</dbReference>
<accession>A0A1X6MN06</accession>
<feature type="compositionally biased region" description="Basic and acidic residues" evidence="1">
    <location>
        <begin position="407"/>
        <end position="421"/>
    </location>
</feature>
<dbReference type="Gene3D" id="3.80.10.10">
    <property type="entry name" value="Ribonuclease Inhibitor"/>
    <property type="match status" value="1"/>
</dbReference>
<evidence type="ECO:0000313" key="2">
    <source>
        <dbReference type="EMBL" id="OSX57616.1"/>
    </source>
</evidence>
<keyword evidence="3" id="KW-1185">Reference proteome</keyword>
<name>A0A1X6MN06_9APHY</name>
<evidence type="ECO:0008006" key="4">
    <source>
        <dbReference type="Google" id="ProtNLM"/>
    </source>
</evidence>
<feature type="compositionally biased region" description="Acidic residues" evidence="1">
    <location>
        <begin position="480"/>
        <end position="490"/>
    </location>
</feature>
<dbReference type="SUPFAM" id="SSF52047">
    <property type="entry name" value="RNI-like"/>
    <property type="match status" value="1"/>
</dbReference>
<evidence type="ECO:0000256" key="1">
    <source>
        <dbReference type="SAM" id="MobiDB-lite"/>
    </source>
</evidence>
<feature type="compositionally biased region" description="Acidic residues" evidence="1">
    <location>
        <begin position="454"/>
        <end position="472"/>
    </location>
</feature>
<feature type="region of interest" description="Disordered" evidence="1">
    <location>
        <begin position="407"/>
        <end position="490"/>
    </location>
</feature>
<organism evidence="2 3">
    <name type="scientific">Postia placenta MAD-698-R-SB12</name>
    <dbReference type="NCBI Taxonomy" id="670580"/>
    <lineage>
        <taxon>Eukaryota</taxon>
        <taxon>Fungi</taxon>
        <taxon>Dikarya</taxon>
        <taxon>Basidiomycota</taxon>
        <taxon>Agaricomycotina</taxon>
        <taxon>Agaricomycetes</taxon>
        <taxon>Polyporales</taxon>
        <taxon>Adustoporiaceae</taxon>
        <taxon>Rhodonia</taxon>
    </lineage>
</organism>
<sequence>MCLGSIVPWVDMLLDRENRAESSMLQLNDDCVRLVIKLLSSPDARQLALTSKYLRGLAYKRAHEDVEVSDDEQTRAYCKYMLGEPRRMSFLRQFKLAYATDVKAETVGLLAEVLKNATGLHGLNLDRIEGLLRLDPTLGHAITELPGLENLILHDGGTLSIDLFSRLRSRPAYVNHYHSLGELHRFGVDHTPLFTSPALVNVSCLCINGFLAQELGFLSENRQQTSIYMDSWKPLPQLQRLDLYNTDAPLRQIVRLFPNLRILSLAHVRDVFRSAQDIEHWQSLGYVLAQVGDIYTWRIKCPVNCLILQYTVDRIQKGMNERREYSTILWAIRHMRPIILSLDMDLAAPPEFWHKFARKAREVKCMELELQVSGEYLRFWKDEVLPILGQFLDVLCLKISVEYKKPESSGRNIQPERRAAEHGGGTIDGVDAPNDGEAVGNGELGEHGNQPIESDGEESDYEEEGDPDDDEGGAGHNAEEETSPDGEDTPDLQLFRAVAESLYSPIIRHVGSARYVCVAYRHPGDISSCLGHLEWWHTACASYGHEAHKFPSEVANEMRCHASRTPGSAEVVFSFPHLACEADDDSSDCSGD</sequence>
<evidence type="ECO:0000313" key="3">
    <source>
        <dbReference type="Proteomes" id="UP000194127"/>
    </source>
</evidence>
<dbReference type="EMBL" id="KZ110607">
    <property type="protein sequence ID" value="OSX57616.1"/>
    <property type="molecule type" value="Genomic_DNA"/>
</dbReference>
<dbReference type="GeneID" id="36331973"/>
<dbReference type="Proteomes" id="UP000194127">
    <property type="component" value="Unassembled WGS sequence"/>
</dbReference>
<protein>
    <recommendedName>
        <fullName evidence="4">F-box domain-containing protein</fullName>
    </recommendedName>
</protein>
<dbReference type="AlphaFoldDB" id="A0A1X6MN06"/>
<gene>
    <name evidence="2" type="ORF">POSPLADRAFT_1156053</name>
</gene>
<reference evidence="2 3" key="1">
    <citation type="submission" date="2017-04" db="EMBL/GenBank/DDBJ databases">
        <title>Genome Sequence of the Model Brown-Rot Fungus Postia placenta SB12.</title>
        <authorList>
            <consortium name="DOE Joint Genome Institute"/>
            <person name="Gaskell J."/>
            <person name="Kersten P."/>
            <person name="Larrondo L.F."/>
            <person name="Canessa P."/>
            <person name="Martinez D."/>
            <person name="Hibbett D."/>
            <person name="Schmoll M."/>
            <person name="Kubicek C.P."/>
            <person name="Martinez A.T."/>
            <person name="Yadav J."/>
            <person name="Master E."/>
            <person name="Magnuson J.K."/>
            <person name="James T."/>
            <person name="Yaver D."/>
            <person name="Berka R."/>
            <person name="Labutti K."/>
            <person name="Lipzen A."/>
            <person name="Aerts A."/>
            <person name="Barry K."/>
            <person name="Henrissat B."/>
            <person name="Blanchette R."/>
            <person name="Grigoriev I."/>
            <person name="Cullen D."/>
        </authorList>
    </citation>
    <scope>NUCLEOTIDE SEQUENCE [LARGE SCALE GENOMIC DNA]</scope>
    <source>
        <strain evidence="2 3">MAD-698-R-SB12</strain>
    </source>
</reference>
<dbReference type="RefSeq" id="XP_024334410.1">
    <property type="nucleotide sequence ID" value="XM_024487024.1"/>
</dbReference>
<proteinExistence type="predicted"/>
<dbReference type="OrthoDB" id="2746427at2759"/>